<dbReference type="InterPro" id="IPR015915">
    <property type="entry name" value="Kelch-typ_b-propeller"/>
</dbReference>
<sequence length="136" mass="15153">MMKSGSSMIAIKVNDEDYLAVIGGWGPSSNNTPKQPGAQYSERYGNQLCNEVHMYRLKTDEWISPTVTGDRPPPIYNFSLSSITNTTAILFGGVAGHDRPINDVYVFEFTKDSTDILMSGFKMIYASMGIMHSQHY</sequence>
<organism evidence="3 4">
    <name type="scientific">Amphimedon queenslandica</name>
    <name type="common">Sponge</name>
    <dbReference type="NCBI Taxonomy" id="400682"/>
    <lineage>
        <taxon>Eukaryota</taxon>
        <taxon>Metazoa</taxon>
        <taxon>Porifera</taxon>
        <taxon>Demospongiae</taxon>
        <taxon>Heteroscleromorpha</taxon>
        <taxon>Haplosclerida</taxon>
        <taxon>Niphatidae</taxon>
        <taxon>Amphimedon</taxon>
    </lineage>
</organism>
<protein>
    <submittedName>
        <fullName evidence="3">Uncharacterized protein</fullName>
    </submittedName>
</protein>
<keyword evidence="4" id="KW-1185">Reference proteome</keyword>
<name>A0AAN0JFU9_AMPQE</name>
<proteinExistence type="predicted"/>
<evidence type="ECO:0000313" key="4">
    <source>
        <dbReference type="Proteomes" id="UP000007879"/>
    </source>
</evidence>
<dbReference type="RefSeq" id="XP_019855915.1">
    <property type="nucleotide sequence ID" value="XM_020000356.1"/>
</dbReference>
<dbReference type="Proteomes" id="UP000007879">
    <property type="component" value="Unassembled WGS sequence"/>
</dbReference>
<dbReference type="EnsemblMetazoa" id="XM_020000356.1">
    <property type="protein sequence ID" value="XP_019855915.1"/>
    <property type="gene ID" value="LOC109584571"/>
</dbReference>
<accession>A0AAN0JFU9</accession>
<dbReference type="PANTHER" id="PTHR46228:SF2">
    <property type="entry name" value="KELCH REPEAT PROTEIN (AFU_ORTHOLOGUE AFUA_4G14350)"/>
    <property type="match status" value="1"/>
</dbReference>
<reference evidence="3" key="2">
    <citation type="submission" date="2024-06" db="UniProtKB">
        <authorList>
            <consortium name="EnsemblMetazoa"/>
        </authorList>
    </citation>
    <scope>IDENTIFICATION</scope>
</reference>
<dbReference type="KEGG" id="aqu:109584571"/>
<dbReference type="InterPro" id="IPR011043">
    <property type="entry name" value="Gal_Oxase/kelch_b-propeller"/>
</dbReference>
<dbReference type="Gene3D" id="2.120.10.80">
    <property type="entry name" value="Kelch-type beta propeller"/>
    <property type="match status" value="1"/>
</dbReference>
<evidence type="ECO:0000256" key="1">
    <source>
        <dbReference type="ARBA" id="ARBA00022441"/>
    </source>
</evidence>
<dbReference type="AlphaFoldDB" id="A0AAN0JFU9"/>
<reference evidence="4" key="1">
    <citation type="journal article" date="2010" name="Nature">
        <title>The Amphimedon queenslandica genome and the evolution of animal complexity.</title>
        <authorList>
            <person name="Srivastava M."/>
            <person name="Simakov O."/>
            <person name="Chapman J."/>
            <person name="Fahey B."/>
            <person name="Gauthier M.E."/>
            <person name="Mitros T."/>
            <person name="Richards G.S."/>
            <person name="Conaco C."/>
            <person name="Dacre M."/>
            <person name="Hellsten U."/>
            <person name="Larroux C."/>
            <person name="Putnam N.H."/>
            <person name="Stanke M."/>
            <person name="Adamska M."/>
            <person name="Darling A."/>
            <person name="Degnan S.M."/>
            <person name="Oakley T.H."/>
            <person name="Plachetzki D.C."/>
            <person name="Zhai Y."/>
            <person name="Adamski M."/>
            <person name="Calcino A."/>
            <person name="Cummins S.F."/>
            <person name="Goodstein D.M."/>
            <person name="Harris C."/>
            <person name="Jackson D.J."/>
            <person name="Leys S.P."/>
            <person name="Shu S."/>
            <person name="Woodcroft B.J."/>
            <person name="Vervoort M."/>
            <person name="Kosik K.S."/>
            <person name="Manning G."/>
            <person name="Degnan B.M."/>
            <person name="Rokhsar D.S."/>
        </authorList>
    </citation>
    <scope>NUCLEOTIDE SEQUENCE [LARGE SCALE GENOMIC DNA]</scope>
</reference>
<dbReference type="SUPFAM" id="SSF50965">
    <property type="entry name" value="Galactose oxidase, central domain"/>
    <property type="match status" value="1"/>
</dbReference>
<evidence type="ECO:0000313" key="3">
    <source>
        <dbReference type="EnsemblMetazoa" id="XP_019855915.1"/>
    </source>
</evidence>
<dbReference type="PANTHER" id="PTHR46228">
    <property type="entry name" value="KELCH DOMAIN-CONTAINING PROTEIN"/>
    <property type="match status" value="1"/>
</dbReference>
<keyword evidence="2" id="KW-0677">Repeat</keyword>
<keyword evidence="1" id="KW-0880">Kelch repeat</keyword>
<dbReference type="GeneID" id="109584571"/>
<evidence type="ECO:0000256" key="2">
    <source>
        <dbReference type="ARBA" id="ARBA00022737"/>
    </source>
</evidence>